<evidence type="ECO:0000313" key="2">
    <source>
        <dbReference type="EMBL" id="QLG89009.1"/>
    </source>
</evidence>
<reference evidence="2 3" key="1">
    <citation type="submission" date="2020-07" db="EMBL/GenBank/DDBJ databases">
        <title>Complete genome sequence of Chitinibacter sp. 2T18.</title>
        <authorList>
            <person name="Bae J.-W."/>
            <person name="Choi J.-W."/>
        </authorList>
    </citation>
    <scope>NUCLEOTIDE SEQUENCE [LARGE SCALE GENOMIC DNA]</scope>
    <source>
        <strain evidence="2 3">2T18</strain>
    </source>
</reference>
<gene>
    <name evidence="2" type="ORF">HQ393_12595</name>
</gene>
<dbReference type="RefSeq" id="WP_179355511.1">
    <property type="nucleotide sequence ID" value="NZ_CP058627.1"/>
</dbReference>
<dbReference type="Pfam" id="PF13175">
    <property type="entry name" value="AAA_15"/>
    <property type="match status" value="1"/>
</dbReference>
<dbReference type="InterPro" id="IPR041685">
    <property type="entry name" value="AAA_GajA/Old/RecF-like"/>
</dbReference>
<dbReference type="Gene3D" id="3.40.50.300">
    <property type="entry name" value="P-loop containing nucleotide triphosphate hydrolases"/>
    <property type="match status" value="2"/>
</dbReference>
<dbReference type="EMBL" id="CP058627">
    <property type="protein sequence ID" value="QLG89009.1"/>
    <property type="molecule type" value="Genomic_DNA"/>
</dbReference>
<proteinExistence type="predicted"/>
<sequence>MSTHKLNFINYKSFENGEIELNPLTILLGMNNSGKSSIIKLILLINQTIESGKFRQVGEKVDLGGAANLFRDLNTKNDIKINLSISQNNIIQSECSRFSGNVIDDLYSKLFHFDIYSFFLKIDKADIKYKLEAGDIKGALNLLMKLRKESEAFADSHSYEDETKSAIRLIFESSIKKIKFSHLAFEGVSSVNSIEYTIAFNTISGLNIKEIKIESDNDNYWSIRRDKTGKWKLMSSNNKLNRIKKIINISDAISVNGLIPKAKEKIKSANIAANLKAHNIEYAELIFRVIYTAALNATSIFKDVYHIPPLRSHPERYFANAEQNSEKIRTDTKSVAAYLAERPELKEKANKWLEKFNIAVNTKKVDDYFNSIQLESNGLSLNLADVGFGYSQVIPVLTTSILAPRKSLIIIEQPEVHIHPKMQGELADFFIELAKEDGKIFIIETHSEALLKRLRRRIAEFGATNECTSSSKESSTKSSAISKDKVAIYITEKNNQLRTSTIKKSTISSTGNFDWPNDFIENDIEDIVEFMKLQG</sequence>
<protein>
    <submittedName>
        <fullName evidence="2">AAA family ATPase</fullName>
    </submittedName>
</protein>
<dbReference type="SUPFAM" id="SSF52540">
    <property type="entry name" value="P-loop containing nucleoside triphosphate hydrolases"/>
    <property type="match status" value="1"/>
</dbReference>
<dbReference type="AlphaFoldDB" id="A0A7H9BKJ4"/>
<dbReference type="KEGG" id="chiz:HQ393_12595"/>
<organism evidence="2 3">
    <name type="scientific">Chitinibacter bivalviorum</name>
    <dbReference type="NCBI Taxonomy" id="2739434"/>
    <lineage>
        <taxon>Bacteria</taxon>
        <taxon>Pseudomonadati</taxon>
        <taxon>Pseudomonadota</taxon>
        <taxon>Betaproteobacteria</taxon>
        <taxon>Neisseriales</taxon>
        <taxon>Chitinibacteraceae</taxon>
        <taxon>Chitinibacter</taxon>
    </lineage>
</organism>
<dbReference type="Proteomes" id="UP000509597">
    <property type="component" value="Chromosome"/>
</dbReference>
<name>A0A7H9BKJ4_9NEIS</name>
<dbReference type="InterPro" id="IPR027417">
    <property type="entry name" value="P-loop_NTPase"/>
</dbReference>
<evidence type="ECO:0000259" key="1">
    <source>
        <dbReference type="Pfam" id="PF13175"/>
    </source>
</evidence>
<dbReference type="PANTHER" id="PTHR43581:SF2">
    <property type="entry name" value="EXCINUCLEASE ATPASE SUBUNIT"/>
    <property type="match status" value="1"/>
</dbReference>
<feature type="domain" description="Endonuclease GajA/Old nuclease/RecF-like AAA" evidence="1">
    <location>
        <begin position="4"/>
        <end position="450"/>
    </location>
</feature>
<dbReference type="InterPro" id="IPR051396">
    <property type="entry name" value="Bact_Antivir_Def_Nuclease"/>
</dbReference>
<keyword evidence="3" id="KW-1185">Reference proteome</keyword>
<evidence type="ECO:0000313" key="3">
    <source>
        <dbReference type="Proteomes" id="UP000509597"/>
    </source>
</evidence>
<dbReference type="PANTHER" id="PTHR43581">
    <property type="entry name" value="ATP/GTP PHOSPHATASE"/>
    <property type="match status" value="1"/>
</dbReference>
<accession>A0A7H9BKJ4</accession>